<evidence type="ECO:0000259" key="8">
    <source>
        <dbReference type="PROSITE" id="PS50850"/>
    </source>
</evidence>
<evidence type="ECO:0000313" key="9">
    <source>
        <dbReference type="EMBL" id="CCQ47268.1"/>
    </source>
</evidence>
<feature type="transmembrane region" description="Helical" evidence="7">
    <location>
        <begin position="259"/>
        <end position="278"/>
    </location>
</feature>
<organism evidence="9 10">
    <name type="scientific">Pseudarthrobacter siccitolerans</name>
    <dbReference type="NCBI Taxonomy" id="861266"/>
    <lineage>
        <taxon>Bacteria</taxon>
        <taxon>Bacillati</taxon>
        <taxon>Actinomycetota</taxon>
        <taxon>Actinomycetes</taxon>
        <taxon>Micrococcales</taxon>
        <taxon>Micrococcaceae</taxon>
        <taxon>Pseudarthrobacter</taxon>
    </lineage>
</organism>
<accession>A0A024H5H7</accession>
<dbReference type="InterPro" id="IPR020846">
    <property type="entry name" value="MFS_dom"/>
</dbReference>
<gene>
    <name evidence="9" type="primary">pimH</name>
    <name evidence="9" type="ORF">ARTSIC4J27_3248</name>
</gene>
<feature type="transmembrane region" description="Helical" evidence="7">
    <location>
        <begin position="12"/>
        <end position="29"/>
    </location>
</feature>
<dbReference type="SUPFAM" id="SSF103473">
    <property type="entry name" value="MFS general substrate transporter"/>
    <property type="match status" value="1"/>
</dbReference>
<dbReference type="GO" id="GO:0022857">
    <property type="term" value="F:transmembrane transporter activity"/>
    <property type="evidence" value="ECO:0007669"/>
    <property type="project" value="InterPro"/>
</dbReference>
<feature type="transmembrane region" description="Helical" evidence="7">
    <location>
        <begin position="308"/>
        <end position="326"/>
    </location>
</feature>
<name>A0A024H5H7_9MICC</name>
<keyword evidence="10" id="KW-1185">Reference proteome</keyword>
<dbReference type="EMBL" id="CAQI01000048">
    <property type="protein sequence ID" value="CCQ47268.1"/>
    <property type="molecule type" value="Genomic_DNA"/>
</dbReference>
<evidence type="ECO:0000256" key="4">
    <source>
        <dbReference type="ARBA" id="ARBA00022692"/>
    </source>
</evidence>
<feature type="transmembrane region" description="Helical" evidence="7">
    <location>
        <begin position="49"/>
        <end position="67"/>
    </location>
</feature>
<evidence type="ECO:0000256" key="1">
    <source>
        <dbReference type="ARBA" id="ARBA00004651"/>
    </source>
</evidence>
<feature type="transmembrane region" description="Helical" evidence="7">
    <location>
        <begin position="346"/>
        <end position="367"/>
    </location>
</feature>
<dbReference type="STRING" id="861266.ARTSIC4J27_3248"/>
<evidence type="ECO:0000313" key="10">
    <source>
        <dbReference type="Proteomes" id="UP000035722"/>
    </source>
</evidence>
<evidence type="ECO:0000256" key="6">
    <source>
        <dbReference type="ARBA" id="ARBA00023136"/>
    </source>
</evidence>
<evidence type="ECO:0000256" key="7">
    <source>
        <dbReference type="SAM" id="Phobius"/>
    </source>
</evidence>
<keyword evidence="3" id="KW-1003">Cell membrane</keyword>
<feature type="transmembrane region" description="Helical" evidence="7">
    <location>
        <begin position="285"/>
        <end position="302"/>
    </location>
</feature>
<dbReference type="OrthoDB" id="9775268at2"/>
<dbReference type="Gene3D" id="1.20.1250.20">
    <property type="entry name" value="MFS general substrate transporter like domains"/>
    <property type="match status" value="1"/>
</dbReference>
<feature type="domain" description="Major facilitator superfamily (MFS) profile" evidence="8">
    <location>
        <begin position="1"/>
        <end position="399"/>
    </location>
</feature>
<evidence type="ECO:0000256" key="3">
    <source>
        <dbReference type="ARBA" id="ARBA00022475"/>
    </source>
</evidence>
<feature type="transmembrane region" description="Helical" evidence="7">
    <location>
        <begin position="223"/>
        <end position="247"/>
    </location>
</feature>
<comment type="caution">
    <text evidence="9">The sequence shown here is derived from an EMBL/GenBank/DDBJ whole genome shotgun (WGS) entry which is preliminary data.</text>
</comment>
<dbReference type="PANTHER" id="PTHR23513">
    <property type="entry name" value="INTEGRAL MEMBRANE EFFLUX PROTEIN-RELATED"/>
    <property type="match status" value="1"/>
</dbReference>
<dbReference type="InterPro" id="IPR010290">
    <property type="entry name" value="TM_effector"/>
</dbReference>
<dbReference type="AlphaFoldDB" id="A0A024H5H7"/>
<keyword evidence="5 7" id="KW-1133">Transmembrane helix</keyword>
<dbReference type="InterPro" id="IPR036259">
    <property type="entry name" value="MFS_trans_sf"/>
</dbReference>
<feature type="transmembrane region" description="Helical" evidence="7">
    <location>
        <begin position="174"/>
        <end position="192"/>
    </location>
</feature>
<protein>
    <submittedName>
        <fullName evidence="9">Major Facilitator Superfamily protein</fullName>
    </submittedName>
</protein>
<dbReference type="CDD" id="cd06173">
    <property type="entry name" value="MFS_MefA_like"/>
    <property type="match status" value="1"/>
</dbReference>
<dbReference type="RefSeq" id="WP_050056128.1">
    <property type="nucleotide sequence ID" value="NZ_CAQI01000048.1"/>
</dbReference>
<dbReference type="PANTHER" id="PTHR23513:SF11">
    <property type="entry name" value="STAPHYLOFERRIN A TRANSPORTER"/>
    <property type="match status" value="1"/>
</dbReference>
<comment type="subcellular location">
    <subcellularLocation>
        <location evidence="1">Cell membrane</location>
        <topology evidence="1">Multi-pass membrane protein</topology>
    </subcellularLocation>
</comment>
<keyword evidence="6 7" id="KW-0472">Membrane</keyword>
<feature type="transmembrane region" description="Helical" evidence="7">
    <location>
        <begin position="79"/>
        <end position="100"/>
    </location>
</feature>
<dbReference type="PROSITE" id="PS50850">
    <property type="entry name" value="MFS"/>
    <property type="match status" value="1"/>
</dbReference>
<proteinExistence type="predicted"/>
<sequence>MSAMFRALENRNYRIWAGGAIVSNIGTWMQRVAQDWLVLTVLTNHSGAALGITTGLQFLPMLLLGPYGGVLADRYRKRVILLWTQVAMGITGLVLGLLVVTGTAQLWHAYLAALCLGIAGAIDAPARQAFVSELVGQDNISNAVALNSASFNTARLTGPAIAGVLIAWVGTGPVFLLNAASFAAVIISLFRIRTSELVPAVRPSRSKHQVAEGVRYVRQRPDLVLILFMVGILGAFGMNFPITNALMTTTEFGVGPGEFGLLGSIMAVGTLAGALLAARRAGPRLRYLLGGALGLGAFTLLGSVSPSFWLYAAVLIPVGLASITFLNSCNTTIQLSVEPQFRGRVLALYLAILQGGTAVGAPLMGWIGSEFGARWSVAAGGAVVLATALFAIIVVSRRNSLSLRDNLRIVFRRRREPAL</sequence>
<evidence type="ECO:0000256" key="2">
    <source>
        <dbReference type="ARBA" id="ARBA00022448"/>
    </source>
</evidence>
<reference evidence="10" key="1">
    <citation type="journal article" date="2014" name="Genome Announc.">
        <title>Genome Sequence of Arthrobacter siccitolerans 4J27, a Xeroprotectant-Producing Desiccation-Tolerant Microorganism.</title>
        <authorList>
            <person name="Manzanera M."/>
            <person name="Santa-Cruz-Calvo L."/>
            <person name="Vilchez J.I."/>
            <person name="Garcia-Fontana C."/>
            <person name="Silva-Castro G.A."/>
            <person name="Calvo C."/>
            <person name="Gonzalez-Lopez J."/>
        </authorList>
    </citation>
    <scope>NUCLEOTIDE SEQUENCE [LARGE SCALE GENOMIC DNA]</scope>
    <source>
        <strain evidence="10">4J27</strain>
    </source>
</reference>
<keyword evidence="2" id="KW-0813">Transport</keyword>
<evidence type="ECO:0000256" key="5">
    <source>
        <dbReference type="ARBA" id="ARBA00022989"/>
    </source>
</evidence>
<keyword evidence="4 7" id="KW-0812">Transmembrane</keyword>
<feature type="transmembrane region" description="Helical" evidence="7">
    <location>
        <begin position="373"/>
        <end position="395"/>
    </location>
</feature>
<dbReference type="Pfam" id="PF05977">
    <property type="entry name" value="MFS_3"/>
    <property type="match status" value="1"/>
</dbReference>
<dbReference type="GO" id="GO:0005886">
    <property type="term" value="C:plasma membrane"/>
    <property type="evidence" value="ECO:0007669"/>
    <property type="project" value="UniProtKB-SubCell"/>
</dbReference>
<dbReference type="Proteomes" id="UP000035722">
    <property type="component" value="Unassembled WGS sequence"/>
</dbReference>